<comment type="caution">
    <text evidence="2">The sequence shown here is derived from an EMBL/GenBank/DDBJ whole genome shotgun (WGS) entry which is preliminary data.</text>
</comment>
<evidence type="ECO:0000313" key="2">
    <source>
        <dbReference type="EMBL" id="KAK7746477.1"/>
    </source>
</evidence>
<feature type="chain" id="PRO_5042927746" evidence="1">
    <location>
        <begin position="21"/>
        <end position="105"/>
    </location>
</feature>
<organism evidence="2 3">
    <name type="scientific">Cytospora paraplurivora</name>
    <dbReference type="NCBI Taxonomy" id="2898453"/>
    <lineage>
        <taxon>Eukaryota</taxon>
        <taxon>Fungi</taxon>
        <taxon>Dikarya</taxon>
        <taxon>Ascomycota</taxon>
        <taxon>Pezizomycotina</taxon>
        <taxon>Sordariomycetes</taxon>
        <taxon>Sordariomycetidae</taxon>
        <taxon>Diaporthales</taxon>
        <taxon>Cytosporaceae</taxon>
        <taxon>Cytospora</taxon>
    </lineage>
</organism>
<gene>
    <name evidence="2" type="ORF">SLS53_002436</name>
</gene>
<proteinExistence type="predicted"/>
<evidence type="ECO:0000256" key="1">
    <source>
        <dbReference type="SAM" id="SignalP"/>
    </source>
</evidence>
<feature type="signal peptide" evidence="1">
    <location>
        <begin position="1"/>
        <end position="20"/>
    </location>
</feature>
<reference evidence="2 3" key="1">
    <citation type="journal article" date="2023" name="PLoS ONE">
        <title>Cytospora paraplurivora sp. nov. isolated from orchards with fruit tree decline syndrome in Ontario, Canada.</title>
        <authorList>
            <person name="Ilyukhin E."/>
            <person name="Nguyen H.D.T."/>
            <person name="Castle A.J."/>
            <person name="Ellouze W."/>
        </authorList>
    </citation>
    <scope>NUCLEOTIDE SEQUENCE [LARGE SCALE GENOMIC DNA]</scope>
    <source>
        <strain evidence="2 3">FDS-564</strain>
    </source>
</reference>
<accession>A0AAN9YKT7</accession>
<protein>
    <submittedName>
        <fullName evidence="2">Uncharacterized protein</fullName>
    </submittedName>
</protein>
<name>A0AAN9YKT7_9PEZI</name>
<dbReference type="AlphaFoldDB" id="A0AAN9YKT7"/>
<dbReference type="EMBL" id="JAJSPL020000006">
    <property type="protein sequence ID" value="KAK7746477.1"/>
    <property type="molecule type" value="Genomic_DNA"/>
</dbReference>
<sequence>MFSLLITITAVLSLNSLTCAMPKAAGATLEVNITSTNSTCWVGPIHSACHGHDSGCTPDGILVTCLGKEAGGHMIYKNMCTPPGSPPGTLPGTCHCHNDTGKSSC</sequence>
<dbReference type="Proteomes" id="UP001320245">
    <property type="component" value="Unassembled WGS sequence"/>
</dbReference>
<evidence type="ECO:0000313" key="3">
    <source>
        <dbReference type="Proteomes" id="UP001320245"/>
    </source>
</evidence>
<keyword evidence="1" id="KW-0732">Signal</keyword>
<keyword evidence="3" id="KW-1185">Reference proteome</keyword>